<dbReference type="InterPro" id="IPR000999">
    <property type="entry name" value="RNase_III_dom"/>
</dbReference>
<dbReference type="GO" id="GO:0005737">
    <property type="term" value="C:cytoplasm"/>
    <property type="evidence" value="ECO:0007669"/>
    <property type="project" value="TreeGrafter"/>
</dbReference>
<dbReference type="PROSITE" id="PS00517">
    <property type="entry name" value="RNASE_3_1"/>
    <property type="match status" value="1"/>
</dbReference>
<feature type="domain" description="RNase III" evidence="2">
    <location>
        <begin position="23"/>
        <end position="130"/>
    </location>
</feature>
<proteinExistence type="predicted"/>
<keyword evidence="4" id="KW-1185">Reference proteome</keyword>
<dbReference type="Gene3D" id="1.10.1520.10">
    <property type="entry name" value="Ribonuclease III domain"/>
    <property type="match status" value="1"/>
</dbReference>
<dbReference type="EMBL" id="BTGU01000420">
    <property type="protein sequence ID" value="GMN67221.1"/>
    <property type="molecule type" value="Genomic_DNA"/>
</dbReference>
<dbReference type="SMART" id="SM00535">
    <property type="entry name" value="RIBOc"/>
    <property type="match status" value="1"/>
</dbReference>
<dbReference type="Proteomes" id="UP001187192">
    <property type="component" value="Unassembled WGS sequence"/>
</dbReference>
<evidence type="ECO:0000259" key="2">
    <source>
        <dbReference type="PROSITE" id="PS50142"/>
    </source>
</evidence>
<sequence length="130" mass="15131">MGEVEENQPKFPESNDESDIINLDELEEKIGYRFGKRTLLEEAFTHASYAPGNCDSYDRLEYVGDAVLNLLFSKEHYFLYPRLSSGQLTRLRASNVDTEKLARVALRHGFHRFLRHNKPLFEDQVILLLL</sequence>
<evidence type="ECO:0000313" key="3">
    <source>
        <dbReference type="EMBL" id="GMN67221.1"/>
    </source>
</evidence>
<dbReference type="GO" id="GO:0003723">
    <property type="term" value="F:RNA binding"/>
    <property type="evidence" value="ECO:0007669"/>
    <property type="project" value="TreeGrafter"/>
</dbReference>
<keyword evidence="1" id="KW-0378">Hydrolase</keyword>
<dbReference type="GO" id="GO:0030422">
    <property type="term" value="P:siRNA processing"/>
    <property type="evidence" value="ECO:0007669"/>
    <property type="project" value="TreeGrafter"/>
</dbReference>
<dbReference type="GO" id="GO:0004525">
    <property type="term" value="F:ribonuclease III activity"/>
    <property type="evidence" value="ECO:0007669"/>
    <property type="project" value="InterPro"/>
</dbReference>
<organism evidence="3 4">
    <name type="scientific">Ficus carica</name>
    <name type="common">Common fig</name>
    <dbReference type="NCBI Taxonomy" id="3494"/>
    <lineage>
        <taxon>Eukaryota</taxon>
        <taxon>Viridiplantae</taxon>
        <taxon>Streptophyta</taxon>
        <taxon>Embryophyta</taxon>
        <taxon>Tracheophyta</taxon>
        <taxon>Spermatophyta</taxon>
        <taxon>Magnoliopsida</taxon>
        <taxon>eudicotyledons</taxon>
        <taxon>Gunneridae</taxon>
        <taxon>Pentapetalae</taxon>
        <taxon>rosids</taxon>
        <taxon>fabids</taxon>
        <taxon>Rosales</taxon>
        <taxon>Moraceae</taxon>
        <taxon>Ficeae</taxon>
        <taxon>Ficus</taxon>
    </lineage>
</organism>
<protein>
    <recommendedName>
        <fullName evidence="2">RNase III domain-containing protein</fullName>
    </recommendedName>
</protein>
<dbReference type="AlphaFoldDB" id="A0AA88JCL2"/>
<comment type="caution">
    <text evidence="3">The sequence shown here is derived from an EMBL/GenBank/DDBJ whole genome shotgun (WGS) entry which is preliminary data.</text>
</comment>
<dbReference type="PROSITE" id="PS50142">
    <property type="entry name" value="RNASE_3_2"/>
    <property type="match status" value="1"/>
</dbReference>
<reference evidence="3" key="1">
    <citation type="submission" date="2023-07" db="EMBL/GenBank/DDBJ databases">
        <title>draft genome sequence of fig (Ficus carica).</title>
        <authorList>
            <person name="Takahashi T."/>
            <person name="Nishimura K."/>
        </authorList>
    </citation>
    <scope>NUCLEOTIDE SEQUENCE</scope>
</reference>
<evidence type="ECO:0000313" key="4">
    <source>
        <dbReference type="Proteomes" id="UP001187192"/>
    </source>
</evidence>
<dbReference type="Pfam" id="PF14622">
    <property type="entry name" value="Ribonucleas_3_3"/>
    <property type="match status" value="1"/>
</dbReference>
<gene>
    <name evidence="3" type="ORF">TIFTF001_036285</name>
</gene>
<dbReference type="InterPro" id="IPR036389">
    <property type="entry name" value="RNase_III_sf"/>
</dbReference>
<dbReference type="PANTHER" id="PTHR14950">
    <property type="entry name" value="DICER-RELATED"/>
    <property type="match status" value="1"/>
</dbReference>
<evidence type="ECO:0000256" key="1">
    <source>
        <dbReference type="ARBA" id="ARBA00022801"/>
    </source>
</evidence>
<accession>A0AA88JCL2</accession>
<dbReference type="CDD" id="cd00593">
    <property type="entry name" value="RIBOc"/>
    <property type="match status" value="1"/>
</dbReference>
<dbReference type="PANTHER" id="PTHR14950:SF54">
    <property type="entry name" value="RNASE II-LIKE 1"/>
    <property type="match status" value="1"/>
</dbReference>
<dbReference type="SUPFAM" id="SSF69065">
    <property type="entry name" value="RNase III domain-like"/>
    <property type="match status" value="1"/>
</dbReference>
<dbReference type="GO" id="GO:0005634">
    <property type="term" value="C:nucleus"/>
    <property type="evidence" value="ECO:0007669"/>
    <property type="project" value="TreeGrafter"/>
</dbReference>
<name>A0AA88JCL2_FICCA</name>